<protein>
    <submittedName>
        <fullName evidence="1">DUF1652 domain-containing protein</fullName>
    </submittedName>
</protein>
<gene>
    <name evidence="1" type="ORF">V0R50_12280</name>
</gene>
<dbReference type="InterPro" id="IPR012448">
    <property type="entry name" value="DUF1652"/>
</dbReference>
<reference evidence="1 2" key="1">
    <citation type="submission" date="2024-01" db="EMBL/GenBank/DDBJ databases">
        <title>Unpublished Manusciprt.</title>
        <authorList>
            <person name="Duman M."/>
            <person name="Valdes E.G."/>
            <person name="Ajmi N."/>
            <person name="Altun S."/>
            <person name="Saticioglu I.B."/>
        </authorList>
    </citation>
    <scope>NUCLEOTIDE SEQUENCE [LARGE SCALE GENOMIC DNA]</scope>
    <source>
        <strain evidence="1 2">148P</strain>
    </source>
</reference>
<proteinExistence type="predicted"/>
<keyword evidence="2" id="KW-1185">Reference proteome</keyword>
<dbReference type="EMBL" id="JAZDQJ010000011">
    <property type="protein sequence ID" value="MEE1934002.1"/>
    <property type="molecule type" value="Genomic_DNA"/>
</dbReference>
<dbReference type="RefSeq" id="WP_330074791.1">
    <property type="nucleotide sequence ID" value="NZ_JAZDQJ010000011.1"/>
</dbReference>
<name>A0ABU7HR41_9PSED</name>
<evidence type="ECO:0000313" key="1">
    <source>
        <dbReference type="EMBL" id="MEE1934002.1"/>
    </source>
</evidence>
<comment type="caution">
    <text evidence="1">The sequence shown here is derived from an EMBL/GenBank/DDBJ whole genome shotgun (WGS) entry which is preliminary data.</text>
</comment>
<dbReference type="Proteomes" id="UP001335100">
    <property type="component" value="Unassembled WGS sequence"/>
</dbReference>
<evidence type="ECO:0000313" key="2">
    <source>
        <dbReference type="Proteomes" id="UP001335100"/>
    </source>
</evidence>
<accession>A0ABU7HR41</accession>
<sequence>MPMNGVCDLELRQLIEGAFLPDHCQVSCSDGLSLTLHFPADSHRAAMTVSDIHLGALPDCRALAELVARVRQQRERQHPMPHLMTGR</sequence>
<organism evidence="1 2">
    <name type="scientific">Pseudomonas ulcerans</name>
    <dbReference type="NCBI Taxonomy" id="3115852"/>
    <lineage>
        <taxon>Bacteria</taxon>
        <taxon>Pseudomonadati</taxon>
        <taxon>Pseudomonadota</taxon>
        <taxon>Gammaproteobacteria</taxon>
        <taxon>Pseudomonadales</taxon>
        <taxon>Pseudomonadaceae</taxon>
        <taxon>Pseudomonas</taxon>
    </lineage>
</organism>
<dbReference type="Pfam" id="PF07865">
    <property type="entry name" value="DUF1652"/>
    <property type="match status" value="1"/>
</dbReference>